<comment type="similarity">
    <text evidence="1">Belongs to the ClpS family.</text>
</comment>
<dbReference type="InterPro" id="IPR014719">
    <property type="entry name" value="Ribosomal_bL12_C/ClpS-like"/>
</dbReference>
<dbReference type="Pfam" id="PF02617">
    <property type="entry name" value="ClpS"/>
    <property type="match status" value="1"/>
</dbReference>
<feature type="compositionally biased region" description="Low complexity" evidence="2">
    <location>
        <begin position="1"/>
        <end position="13"/>
    </location>
</feature>
<dbReference type="PANTHER" id="PTHR33473:SF17">
    <property type="entry name" value="ATP-DEPENDENT CLP PROTEASE ADAPTER PROTEIN CLPS1, CHLOROPLASTIC"/>
    <property type="match status" value="1"/>
</dbReference>
<dbReference type="Proteomes" id="UP000316714">
    <property type="component" value="Unassembled WGS sequence"/>
</dbReference>
<comment type="caution">
    <text evidence="4">The sequence shown here is derived from an EMBL/GenBank/DDBJ whole genome shotgun (WGS) entry which is preliminary data.</text>
</comment>
<reference evidence="4 5" key="1">
    <citation type="submission" date="2019-02" db="EMBL/GenBank/DDBJ databases">
        <title>Deep-cultivation of Planctomycetes and their phenomic and genomic characterization uncovers novel biology.</title>
        <authorList>
            <person name="Wiegand S."/>
            <person name="Jogler M."/>
            <person name="Boedeker C."/>
            <person name="Pinto D."/>
            <person name="Vollmers J."/>
            <person name="Rivas-Marin E."/>
            <person name="Kohn T."/>
            <person name="Peeters S.H."/>
            <person name="Heuer A."/>
            <person name="Rast P."/>
            <person name="Oberbeckmann S."/>
            <person name="Bunk B."/>
            <person name="Jeske O."/>
            <person name="Meyerdierks A."/>
            <person name="Storesund J.E."/>
            <person name="Kallscheuer N."/>
            <person name="Luecker S."/>
            <person name="Lage O.M."/>
            <person name="Pohl T."/>
            <person name="Merkel B.J."/>
            <person name="Hornburger P."/>
            <person name="Mueller R.-W."/>
            <person name="Bruemmer F."/>
            <person name="Labrenz M."/>
            <person name="Spormann A.M."/>
            <person name="Op Den Camp H."/>
            <person name="Overmann J."/>
            <person name="Amann R."/>
            <person name="Jetten M.S.M."/>
            <person name="Mascher T."/>
            <person name="Medema M.H."/>
            <person name="Devos D.P."/>
            <person name="Kaster A.-K."/>
            <person name="Ovreas L."/>
            <person name="Rohde M."/>
            <person name="Galperin M.Y."/>
            <person name="Jogler C."/>
        </authorList>
    </citation>
    <scope>NUCLEOTIDE SEQUENCE [LARGE SCALE GENOMIC DNA]</scope>
    <source>
        <strain evidence="4 5">KOR34</strain>
    </source>
</reference>
<dbReference type="Gene3D" id="3.30.1390.10">
    <property type="match status" value="1"/>
</dbReference>
<evidence type="ECO:0000259" key="3">
    <source>
        <dbReference type="Pfam" id="PF02617"/>
    </source>
</evidence>
<feature type="region of interest" description="Disordered" evidence="2">
    <location>
        <begin position="1"/>
        <end position="28"/>
    </location>
</feature>
<dbReference type="GO" id="GO:0008233">
    <property type="term" value="F:peptidase activity"/>
    <property type="evidence" value="ECO:0007669"/>
    <property type="project" value="UniProtKB-KW"/>
</dbReference>
<dbReference type="EMBL" id="SIHJ01000001">
    <property type="protein sequence ID" value="TWT36050.1"/>
    <property type="molecule type" value="Genomic_DNA"/>
</dbReference>
<gene>
    <name evidence="1 4" type="primary">clpS</name>
    <name evidence="4" type="ORF">KOR34_09490</name>
</gene>
<dbReference type="GO" id="GO:0030163">
    <property type="term" value="P:protein catabolic process"/>
    <property type="evidence" value="ECO:0007669"/>
    <property type="project" value="InterPro"/>
</dbReference>
<dbReference type="AlphaFoldDB" id="A0A5C5VDP1"/>
<keyword evidence="5" id="KW-1185">Reference proteome</keyword>
<feature type="domain" description="Adaptor protein ClpS core" evidence="3">
    <location>
        <begin position="27"/>
        <end position="95"/>
    </location>
</feature>
<comment type="subunit">
    <text evidence="1">Binds to the N-terminal domain of the chaperone ClpA.</text>
</comment>
<evidence type="ECO:0000256" key="2">
    <source>
        <dbReference type="SAM" id="MobiDB-lite"/>
    </source>
</evidence>
<keyword evidence="4" id="KW-0378">Hydrolase</keyword>
<dbReference type="InterPro" id="IPR003769">
    <property type="entry name" value="ClpS_core"/>
</dbReference>
<accession>A0A5C5VDP1</accession>
<evidence type="ECO:0000256" key="1">
    <source>
        <dbReference type="HAMAP-Rule" id="MF_00302"/>
    </source>
</evidence>
<dbReference type="SUPFAM" id="SSF54736">
    <property type="entry name" value="ClpS-like"/>
    <property type="match status" value="1"/>
</dbReference>
<dbReference type="PANTHER" id="PTHR33473">
    <property type="entry name" value="ATP-DEPENDENT CLP PROTEASE ADAPTER PROTEIN CLPS1, CHLOROPLASTIC"/>
    <property type="match status" value="1"/>
</dbReference>
<dbReference type="OrthoDB" id="286350at2"/>
<protein>
    <recommendedName>
        <fullName evidence="1">ATP-dependent Clp protease adapter protein ClpS</fullName>
    </recommendedName>
</protein>
<evidence type="ECO:0000313" key="4">
    <source>
        <dbReference type="EMBL" id="TWT36050.1"/>
    </source>
</evidence>
<dbReference type="GO" id="GO:0006508">
    <property type="term" value="P:proteolysis"/>
    <property type="evidence" value="ECO:0007669"/>
    <property type="project" value="UniProtKB-UniRule"/>
</dbReference>
<proteinExistence type="inferred from homology"/>
<keyword evidence="4" id="KW-0645">Protease</keyword>
<dbReference type="RefSeq" id="WP_146562650.1">
    <property type="nucleotide sequence ID" value="NZ_SIHJ01000001.1"/>
</dbReference>
<dbReference type="HAMAP" id="MF_00302">
    <property type="entry name" value="ClpS"/>
    <property type="match status" value="1"/>
</dbReference>
<dbReference type="InterPro" id="IPR022935">
    <property type="entry name" value="ClpS"/>
</dbReference>
<sequence>MAAEAAEPAVLPAEETEKAAECRKKPKKQPPYAVILHNDDINGFLFVVESIIKVFGYEPEKALKITMTAHDSGKSCVWSGMREHAELKADQLRSCGADPEQAHKNALPLKVTTEPLPG</sequence>
<feature type="region of interest" description="Disordered" evidence="2">
    <location>
        <begin position="96"/>
        <end position="118"/>
    </location>
</feature>
<comment type="function">
    <text evidence="1">Involved in the modulation of the specificity of the ClpAP-mediated ATP-dependent protein degradation.</text>
</comment>
<organism evidence="4 5">
    <name type="scientific">Posidoniimonas corsicana</name>
    <dbReference type="NCBI Taxonomy" id="1938618"/>
    <lineage>
        <taxon>Bacteria</taxon>
        <taxon>Pseudomonadati</taxon>
        <taxon>Planctomycetota</taxon>
        <taxon>Planctomycetia</taxon>
        <taxon>Pirellulales</taxon>
        <taxon>Lacipirellulaceae</taxon>
        <taxon>Posidoniimonas</taxon>
    </lineage>
</organism>
<name>A0A5C5VDP1_9BACT</name>
<evidence type="ECO:0000313" key="5">
    <source>
        <dbReference type="Proteomes" id="UP000316714"/>
    </source>
</evidence>